<dbReference type="Pfam" id="PF00210">
    <property type="entry name" value="Ferritin"/>
    <property type="match status" value="1"/>
</dbReference>
<dbReference type="InterPro" id="IPR002177">
    <property type="entry name" value="DPS_DNA-bd"/>
</dbReference>
<dbReference type="PANTHER" id="PTHR42932">
    <property type="entry name" value="GENERAL STRESS PROTEIN 20U"/>
    <property type="match status" value="1"/>
</dbReference>
<dbReference type="PROSITE" id="PS00819">
    <property type="entry name" value="DPS_2"/>
    <property type="match status" value="1"/>
</dbReference>
<feature type="domain" description="Ferritin/DPS" evidence="3">
    <location>
        <begin position="19"/>
        <end position="157"/>
    </location>
</feature>
<evidence type="ECO:0000256" key="1">
    <source>
        <dbReference type="ARBA" id="ARBA00009497"/>
    </source>
</evidence>
<dbReference type="InterPro" id="IPR009078">
    <property type="entry name" value="Ferritin-like_SF"/>
</dbReference>
<accession>A0ABY6J2J6</accession>
<dbReference type="InterPro" id="IPR008331">
    <property type="entry name" value="Ferritin_DPS_dom"/>
</dbReference>
<reference evidence="4" key="1">
    <citation type="submission" date="2022-10" db="EMBL/GenBank/DDBJ databases">
        <title>Chitinophaga sp. nov., isolated from soil.</title>
        <authorList>
            <person name="Jeon C.O."/>
        </authorList>
    </citation>
    <scope>NUCLEOTIDE SEQUENCE</scope>
    <source>
        <strain evidence="4">R8</strain>
    </source>
</reference>
<evidence type="ECO:0000256" key="2">
    <source>
        <dbReference type="RuleBase" id="RU003875"/>
    </source>
</evidence>
<dbReference type="PRINTS" id="PR01346">
    <property type="entry name" value="HELNAPAPROT"/>
</dbReference>
<protein>
    <submittedName>
        <fullName evidence="4">DNA starvation/stationary phase protection protein</fullName>
    </submittedName>
</protein>
<evidence type="ECO:0000313" key="5">
    <source>
        <dbReference type="Proteomes" id="UP001162741"/>
    </source>
</evidence>
<dbReference type="CDD" id="cd01043">
    <property type="entry name" value="DPS"/>
    <property type="match status" value="1"/>
</dbReference>
<sequence>MQPHIGISPENLASVSLTLSTILADEFMLYAKTRSAHWNIEGADFYNKHLFFESQYEALDEIMDEVAERIRFLGHYAPATLHEYLRLTHFSERLPDGNTSEIFIRHLLEDHESLIIKLRENINRFANELKDSGTSDFITGLMEKHEKMAWMLRAHLK</sequence>
<proteinExistence type="inferred from homology"/>
<comment type="similarity">
    <text evidence="1 2">Belongs to the Dps family.</text>
</comment>
<dbReference type="PIRSF" id="PIRSF005900">
    <property type="entry name" value="Dps"/>
    <property type="match status" value="1"/>
</dbReference>
<name>A0ABY6J2J6_9BACT</name>
<dbReference type="Proteomes" id="UP001162741">
    <property type="component" value="Chromosome"/>
</dbReference>
<gene>
    <name evidence="4" type="ORF">MKQ68_01620</name>
</gene>
<dbReference type="InterPro" id="IPR023188">
    <property type="entry name" value="DPS_DNA-bd_CS"/>
</dbReference>
<evidence type="ECO:0000259" key="3">
    <source>
        <dbReference type="Pfam" id="PF00210"/>
    </source>
</evidence>
<dbReference type="RefSeq" id="WP_264281800.1">
    <property type="nucleotide sequence ID" value="NZ_CP107006.1"/>
</dbReference>
<dbReference type="InterPro" id="IPR012347">
    <property type="entry name" value="Ferritin-like"/>
</dbReference>
<keyword evidence="5" id="KW-1185">Reference proteome</keyword>
<organism evidence="4 5">
    <name type="scientific">Chitinophaga horti</name>
    <dbReference type="NCBI Taxonomy" id="2920382"/>
    <lineage>
        <taxon>Bacteria</taxon>
        <taxon>Pseudomonadati</taxon>
        <taxon>Bacteroidota</taxon>
        <taxon>Chitinophagia</taxon>
        <taxon>Chitinophagales</taxon>
        <taxon>Chitinophagaceae</taxon>
        <taxon>Chitinophaga</taxon>
    </lineage>
</organism>
<dbReference type="PANTHER" id="PTHR42932:SF3">
    <property type="entry name" value="DNA PROTECTION DURING STARVATION PROTEIN"/>
    <property type="match status" value="1"/>
</dbReference>
<evidence type="ECO:0000313" key="4">
    <source>
        <dbReference type="EMBL" id="UYQ93793.1"/>
    </source>
</evidence>
<dbReference type="EMBL" id="CP107006">
    <property type="protein sequence ID" value="UYQ93793.1"/>
    <property type="molecule type" value="Genomic_DNA"/>
</dbReference>
<dbReference type="SUPFAM" id="SSF47240">
    <property type="entry name" value="Ferritin-like"/>
    <property type="match status" value="1"/>
</dbReference>
<dbReference type="Gene3D" id="1.20.1260.10">
    <property type="match status" value="1"/>
</dbReference>